<evidence type="ECO:0000256" key="1">
    <source>
        <dbReference type="ARBA" id="ARBA00004267"/>
    </source>
</evidence>
<evidence type="ECO:0000256" key="6">
    <source>
        <dbReference type="RuleBase" id="RU363050"/>
    </source>
</evidence>
<dbReference type="PANTHER" id="PTHR19302:SF27">
    <property type="entry name" value="GAMMA-TUBULIN COMPLEX COMPONENT 4"/>
    <property type="match status" value="1"/>
</dbReference>
<dbReference type="GO" id="GO:0000278">
    <property type="term" value="P:mitotic cell cycle"/>
    <property type="evidence" value="ECO:0007669"/>
    <property type="project" value="TreeGrafter"/>
</dbReference>
<feature type="region of interest" description="Disordered" evidence="7">
    <location>
        <begin position="590"/>
        <end position="611"/>
    </location>
</feature>
<comment type="similarity">
    <text evidence="2 6">Belongs to the TUBGCP family.</text>
</comment>
<protein>
    <recommendedName>
        <fullName evidence="6">Spindle pole body component</fullName>
    </recommendedName>
</protein>
<dbReference type="Gene3D" id="1.20.120.1900">
    <property type="entry name" value="Gamma-tubulin complex, C-terminal domain"/>
    <property type="match status" value="1"/>
</dbReference>
<keyword evidence="5 6" id="KW-0206">Cytoskeleton</keyword>
<evidence type="ECO:0000313" key="11">
    <source>
        <dbReference type="Proteomes" id="UP000054350"/>
    </source>
</evidence>
<dbReference type="Pfam" id="PF17681">
    <property type="entry name" value="GCP_N_terminal"/>
    <property type="match status" value="1"/>
</dbReference>
<reference evidence="11" key="2">
    <citation type="submission" date="2009-11" db="EMBL/GenBank/DDBJ databases">
        <title>The Genome Sequence of Allomyces macrogynus strain ATCC 38327.</title>
        <authorList>
            <consortium name="The Broad Institute Genome Sequencing Platform"/>
            <person name="Russ C."/>
            <person name="Cuomo C."/>
            <person name="Shea T."/>
            <person name="Young S.K."/>
            <person name="Zeng Q."/>
            <person name="Koehrsen M."/>
            <person name="Haas B."/>
            <person name="Borodovsky M."/>
            <person name="Guigo R."/>
            <person name="Alvarado L."/>
            <person name="Berlin A."/>
            <person name="Borenstein D."/>
            <person name="Chen Z."/>
            <person name="Engels R."/>
            <person name="Freedman E."/>
            <person name="Gellesch M."/>
            <person name="Goldberg J."/>
            <person name="Griggs A."/>
            <person name="Gujja S."/>
            <person name="Heiman D."/>
            <person name="Hepburn T."/>
            <person name="Howarth C."/>
            <person name="Jen D."/>
            <person name="Larson L."/>
            <person name="Lewis B."/>
            <person name="Mehta T."/>
            <person name="Park D."/>
            <person name="Pearson M."/>
            <person name="Roberts A."/>
            <person name="Saif S."/>
            <person name="Shenoy N."/>
            <person name="Sisk P."/>
            <person name="Stolte C."/>
            <person name="Sykes S."/>
            <person name="Walk T."/>
            <person name="White J."/>
            <person name="Yandava C."/>
            <person name="Burger G."/>
            <person name="Gray M.W."/>
            <person name="Holland P.W.H."/>
            <person name="King N."/>
            <person name="Lang F.B.F."/>
            <person name="Roger A.J."/>
            <person name="Ruiz-Trillo I."/>
            <person name="Lander E."/>
            <person name="Nusbaum C."/>
        </authorList>
    </citation>
    <scope>NUCLEOTIDE SEQUENCE [LARGE SCALE GENOMIC DNA]</scope>
    <source>
        <strain evidence="11">ATCC 38327</strain>
    </source>
</reference>
<dbReference type="GO" id="GO:0000930">
    <property type="term" value="C:gamma-tubulin complex"/>
    <property type="evidence" value="ECO:0007669"/>
    <property type="project" value="TreeGrafter"/>
</dbReference>
<dbReference type="GO" id="GO:0005816">
    <property type="term" value="C:spindle pole body"/>
    <property type="evidence" value="ECO:0007669"/>
    <property type="project" value="UniProtKB-ARBA"/>
</dbReference>
<comment type="subcellular location">
    <subcellularLocation>
        <location evidence="1 6">Cytoplasm</location>
        <location evidence="1 6">Cytoskeleton</location>
        <location evidence="1 6">Microtubule organizing center</location>
    </subcellularLocation>
</comment>
<evidence type="ECO:0000256" key="5">
    <source>
        <dbReference type="ARBA" id="ARBA00023212"/>
    </source>
</evidence>
<dbReference type="GO" id="GO:0005874">
    <property type="term" value="C:microtubule"/>
    <property type="evidence" value="ECO:0007669"/>
    <property type="project" value="UniProtKB-KW"/>
</dbReference>
<dbReference type="GO" id="GO:0051011">
    <property type="term" value="F:microtubule minus-end binding"/>
    <property type="evidence" value="ECO:0007669"/>
    <property type="project" value="TreeGrafter"/>
</dbReference>
<dbReference type="OrthoDB" id="1608002at2759"/>
<feature type="region of interest" description="Disordered" evidence="7">
    <location>
        <begin position="460"/>
        <end position="479"/>
    </location>
</feature>
<reference evidence="10 11" key="1">
    <citation type="submission" date="2009-11" db="EMBL/GenBank/DDBJ databases">
        <title>Annotation of Allomyces macrogynus ATCC 38327.</title>
        <authorList>
            <consortium name="The Broad Institute Genome Sequencing Platform"/>
            <person name="Russ C."/>
            <person name="Cuomo C."/>
            <person name="Burger G."/>
            <person name="Gray M.W."/>
            <person name="Holland P.W.H."/>
            <person name="King N."/>
            <person name="Lang F.B.F."/>
            <person name="Roger A.J."/>
            <person name="Ruiz-Trillo I."/>
            <person name="Young S.K."/>
            <person name="Zeng Q."/>
            <person name="Gargeya S."/>
            <person name="Fitzgerald M."/>
            <person name="Haas B."/>
            <person name="Abouelleil A."/>
            <person name="Alvarado L."/>
            <person name="Arachchi H.M."/>
            <person name="Berlin A."/>
            <person name="Chapman S.B."/>
            <person name="Gearin G."/>
            <person name="Goldberg J."/>
            <person name="Griggs A."/>
            <person name="Gujja S."/>
            <person name="Hansen M."/>
            <person name="Heiman D."/>
            <person name="Howarth C."/>
            <person name="Larimer J."/>
            <person name="Lui A."/>
            <person name="MacDonald P.J.P."/>
            <person name="McCowen C."/>
            <person name="Montmayeur A."/>
            <person name="Murphy C."/>
            <person name="Neiman D."/>
            <person name="Pearson M."/>
            <person name="Priest M."/>
            <person name="Roberts A."/>
            <person name="Saif S."/>
            <person name="Shea T."/>
            <person name="Sisk P."/>
            <person name="Stolte C."/>
            <person name="Sykes S."/>
            <person name="Wortman J."/>
            <person name="Nusbaum C."/>
            <person name="Birren B."/>
        </authorList>
    </citation>
    <scope>NUCLEOTIDE SEQUENCE [LARGE SCALE GENOMIC DNA]</scope>
    <source>
        <strain evidence="10 11">ATCC 38327</strain>
    </source>
</reference>
<dbReference type="GO" id="GO:0043015">
    <property type="term" value="F:gamma-tubulin binding"/>
    <property type="evidence" value="ECO:0007669"/>
    <property type="project" value="InterPro"/>
</dbReference>
<dbReference type="GO" id="GO:0007020">
    <property type="term" value="P:microtubule nucleation"/>
    <property type="evidence" value="ECO:0007669"/>
    <property type="project" value="InterPro"/>
</dbReference>
<accession>A0A0L0SFC5</accession>
<feature type="domain" description="Gamma tubulin complex component C-terminal" evidence="8">
    <location>
        <begin position="349"/>
        <end position="744"/>
    </location>
</feature>
<evidence type="ECO:0000256" key="7">
    <source>
        <dbReference type="SAM" id="MobiDB-lite"/>
    </source>
</evidence>
<keyword evidence="11" id="KW-1185">Reference proteome</keyword>
<dbReference type="InterPro" id="IPR041470">
    <property type="entry name" value="GCP_N"/>
</dbReference>
<keyword evidence="3 6" id="KW-0963">Cytoplasm</keyword>
<dbReference type="Proteomes" id="UP000054350">
    <property type="component" value="Unassembled WGS sequence"/>
</dbReference>
<evidence type="ECO:0000259" key="9">
    <source>
        <dbReference type="Pfam" id="PF17681"/>
    </source>
</evidence>
<evidence type="ECO:0000256" key="2">
    <source>
        <dbReference type="ARBA" id="ARBA00010337"/>
    </source>
</evidence>
<dbReference type="PANTHER" id="PTHR19302">
    <property type="entry name" value="GAMMA TUBULIN COMPLEX PROTEIN"/>
    <property type="match status" value="1"/>
</dbReference>
<dbReference type="InterPro" id="IPR007259">
    <property type="entry name" value="GCP"/>
</dbReference>
<feature type="domain" description="Gamma tubulin complex component protein N-terminal" evidence="9">
    <location>
        <begin position="2"/>
        <end position="343"/>
    </location>
</feature>
<dbReference type="eggNOG" id="KOG2065">
    <property type="taxonomic scope" value="Eukaryota"/>
</dbReference>
<sequence>MLHELLVAMAGVPGDIFVPFPRTPATPTTFAVRQDFPFLHRAERATLDKLAQLGFWCRKISAFVDREARLGLLLAAPAAATTSSSGVPLAARRAEPGEFGSGAYSAGLAAGLRTVLDQYLALVDDTETELLNMHDLAAETRTPVAALLVTFCESRVILECMYSLVAEYTANRERYYGCRVLDLVLPRTLDGRPHVAAAMRRVAHQCLTVFFNHLSSYLLCARAHDPRREFFVAHDQVDKATTATDAPDHDDLRDYLRFRIESTVLPRLIPAQLADSILFTVTSSSIVQQSPRASQLIPPQMKQNQLHLLARLLDTSTDLRTLDVELAIDLIRKDYTAALWTIFVLDEKLVDYLSIIHSIYLGGKGDFLTHLMQNYARLEAKVHANLTLLNDRELNFLLQSSYLQLYDSPGSVEAQLIKQFRFSRWQTPMSTTGPTSGTADRDDPTFPFCPFRGLSASGLTDPGDAANPSGPRAPAGSGAGARVQLSLSVPWPLSLVITRDHIAHYSQIFMTLAHLRCTLRARSTHCTSWSVRARSPAARYRRAKDASVCRTRMAMRAVLAAVTEATAAEVDAQFRRLVGDVGSAAAAAAAGAGTTSSDDEADPDRDGTTGAAPVVLDLHDLTARHAEFVESVSRTLFLVPPARTLRDALARILDVVDRFCAAVEAGVGAQARTRAWDAAAGGEPDRVRPPAAAVGRDMGKEIERIADEFTKETRFFFDLMDHMRKHGRSEWQNLLMRMDFNRYWASRGLGILRDDTDDEDDWGRQQDRAAARAPGWDGELLRSERAALY</sequence>
<dbReference type="AlphaFoldDB" id="A0A0L0SFC5"/>
<dbReference type="GO" id="GO:0051225">
    <property type="term" value="P:spindle assembly"/>
    <property type="evidence" value="ECO:0007669"/>
    <property type="project" value="TreeGrafter"/>
</dbReference>
<proteinExistence type="inferred from homology"/>
<dbReference type="InterPro" id="IPR040457">
    <property type="entry name" value="GCP_C"/>
</dbReference>
<dbReference type="InterPro" id="IPR042241">
    <property type="entry name" value="GCP_C_sf"/>
</dbReference>
<dbReference type="GO" id="GO:0000922">
    <property type="term" value="C:spindle pole"/>
    <property type="evidence" value="ECO:0007669"/>
    <property type="project" value="InterPro"/>
</dbReference>
<evidence type="ECO:0000259" key="8">
    <source>
        <dbReference type="Pfam" id="PF04130"/>
    </source>
</evidence>
<evidence type="ECO:0000256" key="4">
    <source>
        <dbReference type="ARBA" id="ARBA00022701"/>
    </source>
</evidence>
<dbReference type="GO" id="GO:0031122">
    <property type="term" value="P:cytoplasmic microtubule organization"/>
    <property type="evidence" value="ECO:0007669"/>
    <property type="project" value="TreeGrafter"/>
</dbReference>
<evidence type="ECO:0000313" key="10">
    <source>
        <dbReference type="EMBL" id="KNE61139.1"/>
    </source>
</evidence>
<dbReference type="EMBL" id="GG745337">
    <property type="protein sequence ID" value="KNE61139.1"/>
    <property type="molecule type" value="Genomic_DNA"/>
</dbReference>
<feature type="compositionally biased region" description="Low complexity" evidence="7">
    <location>
        <begin position="465"/>
        <end position="479"/>
    </location>
</feature>
<dbReference type="Pfam" id="PF04130">
    <property type="entry name" value="GCP_C_terminal"/>
    <property type="match status" value="1"/>
</dbReference>
<dbReference type="STRING" id="578462.A0A0L0SFC5"/>
<gene>
    <name evidence="10" type="ORF">AMAG_06891</name>
</gene>
<keyword evidence="4 6" id="KW-0493">Microtubule</keyword>
<name>A0A0L0SFC5_ALLM3</name>
<dbReference type="GO" id="GO:0051321">
    <property type="term" value="P:meiotic cell cycle"/>
    <property type="evidence" value="ECO:0007669"/>
    <property type="project" value="TreeGrafter"/>
</dbReference>
<evidence type="ECO:0000256" key="3">
    <source>
        <dbReference type="ARBA" id="ARBA00022490"/>
    </source>
</evidence>
<organism evidence="10 11">
    <name type="scientific">Allomyces macrogynus (strain ATCC 38327)</name>
    <name type="common">Allomyces javanicus var. macrogynus</name>
    <dbReference type="NCBI Taxonomy" id="578462"/>
    <lineage>
        <taxon>Eukaryota</taxon>
        <taxon>Fungi</taxon>
        <taxon>Fungi incertae sedis</taxon>
        <taxon>Blastocladiomycota</taxon>
        <taxon>Blastocladiomycetes</taxon>
        <taxon>Blastocladiales</taxon>
        <taxon>Blastocladiaceae</taxon>
        <taxon>Allomyces</taxon>
    </lineage>
</organism>
<dbReference type="VEuPathDB" id="FungiDB:AMAG_06891"/>